<evidence type="ECO:0000259" key="1">
    <source>
        <dbReference type="Pfam" id="PF00156"/>
    </source>
</evidence>
<dbReference type="CDD" id="cd06223">
    <property type="entry name" value="PRTases_typeI"/>
    <property type="match status" value="1"/>
</dbReference>
<feature type="domain" description="Phosphoribosyltransferase" evidence="1">
    <location>
        <begin position="9"/>
        <end position="172"/>
    </location>
</feature>
<dbReference type="EMBL" id="BSFE01000004">
    <property type="protein sequence ID" value="GLK52266.1"/>
    <property type="molecule type" value="Genomic_DNA"/>
</dbReference>
<reference evidence="2" key="1">
    <citation type="journal article" date="2014" name="Int. J. Syst. Evol. Microbiol.">
        <title>Complete genome sequence of Corynebacterium casei LMG S-19264T (=DSM 44701T), isolated from a smear-ripened cheese.</title>
        <authorList>
            <consortium name="US DOE Joint Genome Institute (JGI-PGF)"/>
            <person name="Walter F."/>
            <person name="Albersmeier A."/>
            <person name="Kalinowski J."/>
            <person name="Ruckert C."/>
        </authorList>
    </citation>
    <scope>NUCLEOTIDE SEQUENCE</scope>
    <source>
        <strain evidence="2">VKM B-1513</strain>
    </source>
</reference>
<keyword evidence="2" id="KW-0328">Glycosyltransferase</keyword>
<dbReference type="GO" id="GO:0016757">
    <property type="term" value="F:glycosyltransferase activity"/>
    <property type="evidence" value="ECO:0007669"/>
    <property type="project" value="UniProtKB-KW"/>
</dbReference>
<dbReference type="InterPro" id="IPR000836">
    <property type="entry name" value="PRTase_dom"/>
</dbReference>
<sequence>MVFRDRNEAGRLLALALKDYRDQKIVVLALPRGGVPVAAQVARYLDAPLDLLLVRKIGVPGHAELAMGAVIDGDHPIAVRNEDVIRFVRATPADFSRAYNKALDELERRRQRYLAGQSPFPVSGRTVILVDDGIATGATIRAAIKGLRQRNPAAIVLAAPVAPPETVEALRPLVDDIVCLDRPALFRALSLHYADFHQVSDEEVLELLAAARARTDTPERAG</sequence>
<organism evidence="2 3">
    <name type="scientific">Maricaulis virginensis</name>
    <dbReference type="NCBI Taxonomy" id="144022"/>
    <lineage>
        <taxon>Bacteria</taxon>
        <taxon>Pseudomonadati</taxon>
        <taxon>Pseudomonadota</taxon>
        <taxon>Alphaproteobacteria</taxon>
        <taxon>Maricaulales</taxon>
        <taxon>Maricaulaceae</taxon>
        <taxon>Maricaulis</taxon>
    </lineage>
</organism>
<evidence type="ECO:0000313" key="3">
    <source>
        <dbReference type="Proteomes" id="UP001143486"/>
    </source>
</evidence>
<dbReference type="Gene3D" id="3.40.50.2020">
    <property type="match status" value="1"/>
</dbReference>
<keyword evidence="3" id="KW-1185">Reference proteome</keyword>
<reference evidence="2" key="2">
    <citation type="submission" date="2023-01" db="EMBL/GenBank/DDBJ databases">
        <authorList>
            <person name="Sun Q."/>
            <person name="Evtushenko L."/>
        </authorList>
    </citation>
    <scope>NUCLEOTIDE SEQUENCE</scope>
    <source>
        <strain evidence="2">VKM B-1513</strain>
    </source>
</reference>
<dbReference type="InterPro" id="IPR029057">
    <property type="entry name" value="PRTase-like"/>
</dbReference>
<dbReference type="RefSeq" id="WP_271186635.1">
    <property type="nucleotide sequence ID" value="NZ_BSFE01000004.1"/>
</dbReference>
<dbReference type="Pfam" id="PF00156">
    <property type="entry name" value="Pribosyltran"/>
    <property type="match status" value="1"/>
</dbReference>
<dbReference type="AlphaFoldDB" id="A0A9W6INL3"/>
<dbReference type="SUPFAM" id="SSF53271">
    <property type="entry name" value="PRTase-like"/>
    <property type="match status" value="1"/>
</dbReference>
<keyword evidence="2" id="KW-0808">Transferase</keyword>
<gene>
    <name evidence="2" type="ORF">GCM10017621_17740</name>
</gene>
<accession>A0A9W6INL3</accession>
<protein>
    <submittedName>
        <fullName evidence="2">Phosphoribosyltransferase</fullName>
    </submittedName>
</protein>
<dbReference type="Proteomes" id="UP001143486">
    <property type="component" value="Unassembled WGS sequence"/>
</dbReference>
<proteinExistence type="predicted"/>
<comment type="caution">
    <text evidence="2">The sequence shown here is derived from an EMBL/GenBank/DDBJ whole genome shotgun (WGS) entry which is preliminary data.</text>
</comment>
<evidence type="ECO:0000313" key="2">
    <source>
        <dbReference type="EMBL" id="GLK52266.1"/>
    </source>
</evidence>
<dbReference type="Gene3D" id="3.30.1310.20">
    <property type="entry name" value="PRTase-like"/>
    <property type="match status" value="1"/>
</dbReference>
<name>A0A9W6INL3_9PROT</name>